<keyword evidence="11" id="KW-1185">Reference proteome</keyword>
<keyword evidence="6" id="KW-0811">Translocation</keyword>
<evidence type="ECO:0000256" key="2">
    <source>
        <dbReference type="ARBA" id="ARBA00022448"/>
    </source>
</evidence>
<keyword evidence="5 9" id="KW-1133">Transmembrane helix</keyword>
<evidence type="ECO:0000256" key="8">
    <source>
        <dbReference type="SAM" id="MobiDB-lite"/>
    </source>
</evidence>
<dbReference type="InterPro" id="IPR001901">
    <property type="entry name" value="Translocase_SecE/Sec61-g"/>
</dbReference>
<evidence type="ECO:0000256" key="9">
    <source>
        <dbReference type="SAM" id="Phobius"/>
    </source>
</evidence>
<keyword evidence="3 9" id="KW-0812">Transmembrane</keyword>
<protein>
    <recommendedName>
        <fullName evidence="12">Protein translocase subunit SecE</fullName>
    </recommendedName>
</protein>
<evidence type="ECO:0000313" key="10">
    <source>
        <dbReference type="EMBL" id="GCE26657.1"/>
    </source>
</evidence>
<feature type="transmembrane region" description="Helical" evidence="9">
    <location>
        <begin position="103"/>
        <end position="131"/>
    </location>
</feature>
<dbReference type="InterPro" id="IPR005807">
    <property type="entry name" value="SecE_bac"/>
</dbReference>
<keyword evidence="2" id="KW-0813">Transport</keyword>
<feature type="compositionally biased region" description="Basic and acidic residues" evidence="8">
    <location>
        <begin position="1"/>
        <end position="10"/>
    </location>
</feature>
<evidence type="ECO:0000256" key="5">
    <source>
        <dbReference type="ARBA" id="ARBA00022989"/>
    </source>
</evidence>
<evidence type="ECO:0008006" key="12">
    <source>
        <dbReference type="Google" id="ProtNLM"/>
    </source>
</evidence>
<feature type="region of interest" description="Disordered" evidence="8">
    <location>
        <begin position="1"/>
        <end position="68"/>
    </location>
</feature>
<proteinExistence type="predicted"/>
<reference evidence="11" key="1">
    <citation type="submission" date="2018-12" db="EMBL/GenBank/DDBJ databases">
        <title>Tengunoibacter tsumagoiensis gen. nov., sp. nov., Dictyobacter kobayashii sp. nov., D. alpinus sp. nov., and D. joshuensis sp. nov. and description of Dictyobacteraceae fam. nov. within the order Ktedonobacterales isolated from Tengu-no-mugimeshi.</title>
        <authorList>
            <person name="Wang C.M."/>
            <person name="Zheng Y."/>
            <person name="Sakai Y."/>
            <person name="Toyoda A."/>
            <person name="Minakuchi Y."/>
            <person name="Abe K."/>
            <person name="Yokota A."/>
            <person name="Yabe S."/>
        </authorList>
    </citation>
    <scope>NUCLEOTIDE SEQUENCE [LARGE SCALE GENOMIC DNA]</scope>
    <source>
        <strain evidence="11">Uno16</strain>
    </source>
</reference>
<dbReference type="Gene3D" id="1.20.5.1030">
    <property type="entry name" value="Preprotein translocase secy subunit"/>
    <property type="match status" value="1"/>
</dbReference>
<feature type="compositionally biased region" description="Basic and acidic residues" evidence="8">
    <location>
        <begin position="20"/>
        <end position="45"/>
    </location>
</feature>
<dbReference type="GO" id="GO:0016020">
    <property type="term" value="C:membrane"/>
    <property type="evidence" value="ECO:0007669"/>
    <property type="project" value="UniProtKB-SubCell"/>
</dbReference>
<organism evidence="10 11">
    <name type="scientific">Dictyobacter alpinus</name>
    <dbReference type="NCBI Taxonomy" id="2014873"/>
    <lineage>
        <taxon>Bacteria</taxon>
        <taxon>Bacillati</taxon>
        <taxon>Chloroflexota</taxon>
        <taxon>Ktedonobacteria</taxon>
        <taxon>Ktedonobacterales</taxon>
        <taxon>Dictyobacteraceae</taxon>
        <taxon>Dictyobacter</taxon>
    </lineage>
</organism>
<dbReference type="GO" id="GO:0008320">
    <property type="term" value="F:protein transmembrane transporter activity"/>
    <property type="evidence" value="ECO:0007669"/>
    <property type="project" value="InterPro"/>
</dbReference>
<evidence type="ECO:0000256" key="6">
    <source>
        <dbReference type="ARBA" id="ARBA00023010"/>
    </source>
</evidence>
<dbReference type="AlphaFoldDB" id="A0A402B5P5"/>
<evidence type="ECO:0000256" key="3">
    <source>
        <dbReference type="ARBA" id="ARBA00022692"/>
    </source>
</evidence>
<dbReference type="GO" id="GO:0006886">
    <property type="term" value="P:intracellular protein transport"/>
    <property type="evidence" value="ECO:0007669"/>
    <property type="project" value="InterPro"/>
</dbReference>
<evidence type="ECO:0000256" key="1">
    <source>
        <dbReference type="ARBA" id="ARBA00004370"/>
    </source>
</evidence>
<accession>A0A402B5P5</accession>
<evidence type="ECO:0000256" key="4">
    <source>
        <dbReference type="ARBA" id="ARBA00022927"/>
    </source>
</evidence>
<comment type="caution">
    <text evidence="10">The sequence shown here is derived from an EMBL/GenBank/DDBJ whole genome shotgun (WGS) entry which is preliminary data.</text>
</comment>
<dbReference type="EMBL" id="BIFT01000001">
    <property type="protein sequence ID" value="GCE26657.1"/>
    <property type="molecule type" value="Genomic_DNA"/>
</dbReference>
<comment type="subcellular location">
    <subcellularLocation>
        <location evidence="1">Membrane</location>
    </subcellularLocation>
</comment>
<dbReference type="Pfam" id="PF00584">
    <property type="entry name" value="SecE"/>
    <property type="match status" value="1"/>
</dbReference>
<feature type="compositionally biased region" description="Polar residues" evidence="8">
    <location>
        <begin position="46"/>
        <end position="67"/>
    </location>
</feature>
<keyword evidence="7 9" id="KW-0472">Membrane</keyword>
<evidence type="ECO:0000256" key="7">
    <source>
        <dbReference type="ARBA" id="ARBA00023136"/>
    </source>
</evidence>
<sequence length="134" mass="15154">MAKNMTDRRKNVSRSQASEVKPRERAETTEKAVKASTREERRESATVKSANTSKTAARRNSQGSSFATRMRNNKAGRFVYDAYYELRYKVTWPTFEEARNMTVLVVIISAVLGALLSLVDFGLYHLFILVIGGK</sequence>
<name>A0A402B5P5_9CHLR</name>
<keyword evidence="4" id="KW-0653">Protein transport</keyword>
<dbReference type="Proteomes" id="UP000287171">
    <property type="component" value="Unassembled WGS sequence"/>
</dbReference>
<dbReference type="InterPro" id="IPR038379">
    <property type="entry name" value="SecE_sf"/>
</dbReference>
<dbReference type="GO" id="GO:0009306">
    <property type="term" value="P:protein secretion"/>
    <property type="evidence" value="ECO:0007669"/>
    <property type="project" value="InterPro"/>
</dbReference>
<dbReference type="NCBIfam" id="TIGR00964">
    <property type="entry name" value="secE_bact"/>
    <property type="match status" value="1"/>
</dbReference>
<gene>
    <name evidence="10" type="ORF">KDA_21410</name>
</gene>
<evidence type="ECO:0000313" key="11">
    <source>
        <dbReference type="Proteomes" id="UP000287171"/>
    </source>
</evidence>
<dbReference type="GO" id="GO:0006605">
    <property type="term" value="P:protein targeting"/>
    <property type="evidence" value="ECO:0007669"/>
    <property type="project" value="InterPro"/>
</dbReference>